<feature type="signal peptide" evidence="6">
    <location>
        <begin position="1"/>
        <end position="25"/>
    </location>
</feature>
<dbReference type="OMA" id="YSVGVRC"/>
<dbReference type="InterPro" id="IPR016054">
    <property type="entry name" value="LY6_UPA_recep-like"/>
</dbReference>
<sequence>MQNLSFFFLSAFVNILPSPLPAVSGLRCYTCWGDHPGTCNQVWMCPKGYDRCASTIVAQNLVSKHCMRSDICSNVYSVGVRCCAEDLCNGAKHTGVFVPLLLVPLAIITLFI</sequence>
<evidence type="ECO:0000256" key="5">
    <source>
        <dbReference type="ARBA" id="ARBA00023180"/>
    </source>
</evidence>
<dbReference type="AlphaFoldDB" id="A0A3B4TF31"/>
<evidence type="ECO:0000256" key="2">
    <source>
        <dbReference type="ARBA" id="ARBA00022475"/>
    </source>
</evidence>
<dbReference type="Proteomes" id="UP000261420">
    <property type="component" value="Unplaced"/>
</dbReference>
<feature type="domain" description="UPAR/Ly6" evidence="7">
    <location>
        <begin position="26"/>
        <end position="99"/>
    </location>
</feature>
<accession>A0A3B4TF31</accession>
<keyword evidence="2" id="KW-1003">Cell membrane</keyword>
<proteinExistence type="predicted"/>
<keyword evidence="3 6" id="KW-0732">Signal</keyword>
<evidence type="ECO:0000313" key="8">
    <source>
        <dbReference type="Ensembl" id="ENSSDUP00000004764.1"/>
    </source>
</evidence>
<dbReference type="Pfam" id="PF00087">
    <property type="entry name" value="Toxin_TOLIP"/>
    <property type="match status" value="1"/>
</dbReference>
<evidence type="ECO:0000313" key="9">
    <source>
        <dbReference type="Proteomes" id="UP000261420"/>
    </source>
</evidence>
<dbReference type="SUPFAM" id="SSF57302">
    <property type="entry name" value="Snake toxin-like"/>
    <property type="match status" value="1"/>
</dbReference>
<dbReference type="InterPro" id="IPR035076">
    <property type="entry name" value="Toxin/TOLIP"/>
</dbReference>
<dbReference type="Ensembl" id="ENSSDUT00000004862.1">
    <property type="protein sequence ID" value="ENSSDUP00000004764.1"/>
    <property type="gene ID" value="ENSSDUG00000003544.1"/>
</dbReference>
<dbReference type="Gene3D" id="2.10.60.10">
    <property type="entry name" value="CD59"/>
    <property type="match status" value="1"/>
</dbReference>
<evidence type="ECO:0000256" key="1">
    <source>
        <dbReference type="ARBA" id="ARBA00004236"/>
    </source>
</evidence>
<dbReference type="GeneTree" id="ENSGT00940000177396"/>
<keyword evidence="5" id="KW-0325">Glycoprotein</keyword>
<dbReference type="SMART" id="SM00134">
    <property type="entry name" value="LU"/>
    <property type="match status" value="1"/>
</dbReference>
<organism evidence="8 9">
    <name type="scientific">Seriola dumerili</name>
    <name type="common">Greater amberjack</name>
    <name type="synonym">Caranx dumerili</name>
    <dbReference type="NCBI Taxonomy" id="41447"/>
    <lineage>
        <taxon>Eukaryota</taxon>
        <taxon>Metazoa</taxon>
        <taxon>Chordata</taxon>
        <taxon>Craniata</taxon>
        <taxon>Vertebrata</taxon>
        <taxon>Euteleostomi</taxon>
        <taxon>Actinopterygii</taxon>
        <taxon>Neopterygii</taxon>
        <taxon>Teleostei</taxon>
        <taxon>Neoteleostei</taxon>
        <taxon>Acanthomorphata</taxon>
        <taxon>Carangaria</taxon>
        <taxon>Carangiformes</taxon>
        <taxon>Carangidae</taxon>
        <taxon>Seriola</taxon>
    </lineage>
</organism>
<dbReference type="InterPro" id="IPR045860">
    <property type="entry name" value="Snake_toxin-like_sf"/>
</dbReference>
<reference evidence="8" key="1">
    <citation type="submission" date="2025-08" db="UniProtKB">
        <authorList>
            <consortium name="Ensembl"/>
        </authorList>
    </citation>
    <scope>IDENTIFICATION</scope>
</reference>
<feature type="chain" id="PRO_5017218842" description="UPAR/Ly6 domain-containing protein" evidence="6">
    <location>
        <begin position="26"/>
        <end position="112"/>
    </location>
</feature>
<evidence type="ECO:0000259" key="7">
    <source>
        <dbReference type="SMART" id="SM00134"/>
    </source>
</evidence>
<comment type="subcellular location">
    <subcellularLocation>
        <location evidence="1">Cell membrane</location>
    </subcellularLocation>
</comment>
<protein>
    <recommendedName>
        <fullName evidence="7">UPAR/Ly6 domain-containing protein</fullName>
    </recommendedName>
</protein>
<keyword evidence="4" id="KW-0472">Membrane</keyword>
<evidence type="ECO:0000256" key="3">
    <source>
        <dbReference type="ARBA" id="ARBA00022729"/>
    </source>
</evidence>
<evidence type="ECO:0000256" key="6">
    <source>
        <dbReference type="SAM" id="SignalP"/>
    </source>
</evidence>
<name>A0A3B4TF31_SERDU</name>
<dbReference type="GO" id="GO:0005886">
    <property type="term" value="C:plasma membrane"/>
    <property type="evidence" value="ECO:0007669"/>
    <property type="project" value="UniProtKB-SubCell"/>
</dbReference>
<evidence type="ECO:0000256" key="4">
    <source>
        <dbReference type="ARBA" id="ARBA00023136"/>
    </source>
</evidence>
<reference evidence="8" key="2">
    <citation type="submission" date="2025-09" db="UniProtKB">
        <authorList>
            <consortium name="Ensembl"/>
        </authorList>
    </citation>
    <scope>IDENTIFICATION</scope>
</reference>
<keyword evidence="9" id="KW-1185">Reference proteome</keyword>